<dbReference type="PANTHER" id="PTHR46211:SF1">
    <property type="entry name" value="GLYCEROPHOSPHODIESTER PHOSPHODIESTERASE, CYTOPLASMIC"/>
    <property type="match status" value="1"/>
</dbReference>
<sequence>MRSRLIPLFVFVASVSLSQLAFSQMIVAHRGASHDAPENTLSAFRLAWKQNADGVEGDFYLTADSKIVCIHDKDTKRTAGKKIVVQDSTLAELRQLDAGKWKDAKWANEPIPTFAEVLQTVPEGRTFVIEIKSDERIVPVLKSELDRLDHANINLLIISFNDKVIADCKRLLPNVKSHWLTSFKQNKATGKWTPTADQIAKTVKKSGASGVGMHGNTQVIDAAFIAAMKQGGCDEFHVWTVDSPADANYFSKLGAFGITTNRPAFIREALETKTAAN</sequence>
<name>A0ABP9VYB5_9BACT</name>
<dbReference type="Pfam" id="PF03009">
    <property type="entry name" value="GDPD"/>
    <property type="match status" value="1"/>
</dbReference>
<reference evidence="3 4" key="1">
    <citation type="submission" date="2024-02" db="EMBL/GenBank/DDBJ databases">
        <title>Rhodopirellula caenicola NBRC 110016.</title>
        <authorList>
            <person name="Ichikawa N."/>
            <person name="Katano-Makiyama Y."/>
            <person name="Hidaka K."/>
        </authorList>
    </citation>
    <scope>NUCLEOTIDE SEQUENCE [LARGE SCALE GENOMIC DNA]</scope>
    <source>
        <strain evidence="3 4">NBRC 110016</strain>
    </source>
</reference>
<evidence type="ECO:0000313" key="3">
    <source>
        <dbReference type="EMBL" id="GAA5508837.1"/>
    </source>
</evidence>
<dbReference type="EMBL" id="BAABRO010000011">
    <property type="protein sequence ID" value="GAA5508837.1"/>
    <property type="molecule type" value="Genomic_DNA"/>
</dbReference>
<evidence type="ECO:0000313" key="4">
    <source>
        <dbReference type="Proteomes" id="UP001416858"/>
    </source>
</evidence>
<accession>A0ABP9VYB5</accession>
<organism evidence="3 4">
    <name type="scientific">Novipirellula caenicola</name>
    <dbReference type="NCBI Taxonomy" id="1536901"/>
    <lineage>
        <taxon>Bacteria</taxon>
        <taxon>Pseudomonadati</taxon>
        <taxon>Planctomycetota</taxon>
        <taxon>Planctomycetia</taxon>
        <taxon>Pirellulales</taxon>
        <taxon>Pirellulaceae</taxon>
        <taxon>Novipirellula</taxon>
    </lineage>
</organism>
<feature type="signal peptide" evidence="1">
    <location>
        <begin position="1"/>
        <end position="23"/>
    </location>
</feature>
<feature type="domain" description="GP-PDE" evidence="2">
    <location>
        <begin position="24"/>
        <end position="270"/>
    </location>
</feature>
<dbReference type="RefSeq" id="WP_345685593.1">
    <property type="nucleotide sequence ID" value="NZ_BAABRO010000011.1"/>
</dbReference>
<comment type="caution">
    <text evidence="3">The sequence shown here is derived from an EMBL/GenBank/DDBJ whole genome shotgun (WGS) entry which is preliminary data.</text>
</comment>
<evidence type="ECO:0000259" key="2">
    <source>
        <dbReference type="PROSITE" id="PS51704"/>
    </source>
</evidence>
<dbReference type="Gene3D" id="3.20.20.190">
    <property type="entry name" value="Phosphatidylinositol (PI) phosphodiesterase"/>
    <property type="match status" value="1"/>
</dbReference>
<keyword evidence="4" id="KW-1185">Reference proteome</keyword>
<gene>
    <name evidence="3" type="primary">glpQ</name>
    <name evidence="3" type="ORF">Rcae01_04306</name>
</gene>
<dbReference type="InterPro" id="IPR030395">
    <property type="entry name" value="GP_PDE_dom"/>
</dbReference>
<proteinExistence type="predicted"/>
<keyword evidence="1" id="KW-0732">Signal</keyword>
<feature type="chain" id="PRO_5045157391" evidence="1">
    <location>
        <begin position="24"/>
        <end position="277"/>
    </location>
</feature>
<dbReference type="PANTHER" id="PTHR46211">
    <property type="entry name" value="GLYCEROPHOSPHORYL DIESTER PHOSPHODIESTERASE"/>
    <property type="match status" value="1"/>
</dbReference>
<dbReference type="SUPFAM" id="SSF51695">
    <property type="entry name" value="PLC-like phosphodiesterases"/>
    <property type="match status" value="1"/>
</dbReference>
<dbReference type="PROSITE" id="PS51704">
    <property type="entry name" value="GP_PDE"/>
    <property type="match status" value="1"/>
</dbReference>
<dbReference type="Proteomes" id="UP001416858">
    <property type="component" value="Unassembled WGS sequence"/>
</dbReference>
<dbReference type="InterPro" id="IPR017946">
    <property type="entry name" value="PLC-like_Pdiesterase_TIM-brl"/>
</dbReference>
<protein>
    <submittedName>
        <fullName evidence="3">Glycerophosphodiester phosphodiesterase</fullName>
    </submittedName>
</protein>
<dbReference type="CDD" id="cd08582">
    <property type="entry name" value="GDPD_like_2"/>
    <property type="match status" value="1"/>
</dbReference>
<evidence type="ECO:0000256" key="1">
    <source>
        <dbReference type="SAM" id="SignalP"/>
    </source>
</evidence>